<dbReference type="InterPro" id="IPR013249">
    <property type="entry name" value="RNA_pol_sigma70_r4_t2"/>
</dbReference>
<evidence type="ECO:0000259" key="5">
    <source>
        <dbReference type="Pfam" id="PF04542"/>
    </source>
</evidence>
<dbReference type="GO" id="GO:0016987">
    <property type="term" value="F:sigma factor activity"/>
    <property type="evidence" value="ECO:0007669"/>
    <property type="project" value="UniProtKB-KW"/>
</dbReference>
<dbReference type="GO" id="GO:0006352">
    <property type="term" value="P:DNA-templated transcription initiation"/>
    <property type="evidence" value="ECO:0007669"/>
    <property type="project" value="InterPro"/>
</dbReference>
<keyword evidence="4" id="KW-0804">Transcription</keyword>
<dbReference type="EMBL" id="UFQC01000004">
    <property type="protein sequence ID" value="SSW64174.1"/>
    <property type="molecule type" value="Genomic_DNA"/>
</dbReference>
<dbReference type="CDD" id="cd06171">
    <property type="entry name" value="Sigma70_r4"/>
    <property type="match status" value="1"/>
</dbReference>
<dbReference type="GO" id="GO:0003677">
    <property type="term" value="F:DNA binding"/>
    <property type="evidence" value="ECO:0007669"/>
    <property type="project" value="InterPro"/>
</dbReference>
<evidence type="ECO:0000256" key="1">
    <source>
        <dbReference type="ARBA" id="ARBA00010641"/>
    </source>
</evidence>
<evidence type="ECO:0000256" key="2">
    <source>
        <dbReference type="ARBA" id="ARBA00023015"/>
    </source>
</evidence>
<dbReference type="InterPro" id="IPR013324">
    <property type="entry name" value="RNA_pol_sigma_r3/r4-like"/>
</dbReference>
<evidence type="ECO:0000259" key="6">
    <source>
        <dbReference type="Pfam" id="PF08281"/>
    </source>
</evidence>
<name>A0A446C8L9_9BURK</name>
<dbReference type="OrthoDB" id="8654550at2"/>
<dbReference type="InterPro" id="IPR014284">
    <property type="entry name" value="RNA_pol_sigma-70_dom"/>
</dbReference>
<feature type="domain" description="RNA polymerase sigma factor 70 region 4 type 2" evidence="6">
    <location>
        <begin position="111"/>
        <end position="163"/>
    </location>
</feature>
<comment type="similarity">
    <text evidence="1">Belongs to the sigma-70 factor family. ECF subfamily.</text>
</comment>
<accession>A0A446C8L9</accession>
<dbReference type="Proteomes" id="UP000289465">
    <property type="component" value="Unassembled WGS sequence"/>
</dbReference>
<gene>
    <name evidence="7" type="primary">fecI_6</name>
    <name evidence="7" type="ORF">AVE30378_00873</name>
</gene>
<dbReference type="FunFam" id="1.10.10.10:FF:000427">
    <property type="entry name" value="RNA polymerase sigma factor"/>
    <property type="match status" value="1"/>
</dbReference>
<keyword evidence="3" id="KW-0731">Sigma factor</keyword>
<dbReference type="PANTHER" id="PTHR43133">
    <property type="entry name" value="RNA POLYMERASE ECF-TYPE SIGMA FACTO"/>
    <property type="match status" value="1"/>
</dbReference>
<dbReference type="PANTHER" id="PTHR43133:SF63">
    <property type="entry name" value="RNA POLYMERASE SIGMA FACTOR FECI-RELATED"/>
    <property type="match status" value="1"/>
</dbReference>
<dbReference type="InterPro" id="IPR007627">
    <property type="entry name" value="RNA_pol_sigma70_r2"/>
</dbReference>
<dbReference type="NCBIfam" id="TIGR02937">
    <property type="entry name" value="sigma70-ECF"/>
    <property type="match status" value="1"/>
</dbReference>
<dbReference type="Gene3D" id="1.10.1740.10">
    <property type="match status" value="1"/>
</dbReference>
<dbReference type="RefSeq" id="WP_129239557.1">
    <property type="nucleotide sequence ID" value="NZ_UFQC01000004.1"/>
</dbReference>
<reference evidence="7 8" key="1">
    <citation type="submission" date="2018-07" db="EMBL/GenBank/DDBJ databases">
        <authorList>
            <person name="Peeters C."/>
        </authorList>
    </citation>
    <scope>NUCLEOTIDE SEQUENCE [LARGE SCALE GENOMIC DNA]</scope>
    <source>
        <strain evidence="7 8">LMG 30378</strain>
    </source>
</reference>
<evidence type="ECO:0000256" key="4">
    <source>
        <dbReference type="ARBA" id="ARBA00023163"/>
    </source>
</evidence>
<protein>
    <submittedName>
        <fullName evidence="7">Putative RNA polymerase sigma factor FecI</fullName>
    </submittedName>
</protein>
<feature type="domain" description="RNA polymerase sigma-70 region 2" evidence="5">
    <location>
        <begin position="15"/>
        <end position="80"/>
    </location>
</feature>
<dbReference type="Pfam" id="PF04542">
    <property type="entry name" value="Sigma70_r2"/>
    <property type="match status" value="1"/>
</dbReference>
<dbReference type="SUPFAM" id="SSF88659">
    <property type="entry name" value="Sigma3 and sigma4 domains of RNA polymerase sigma factors"/>
    <property type="match status" value="1"/>
</dbReference>
<keyword evidence="2" id="KW-0805">Transcription regulation</keyword>
<evidence type="ECO:0000313" key="7">
    <source>
        <dbReference type="EMBL" id="SSW64174.1"/>
    </source>
</evidence>
<evidence type="ECO:0000256" key="3">
    <source>
        <dbReference type="ARBA" id="ARBA00023082"/>
    </source>
</evidence>
<dbReference type="NCBIfam" id="NF009180">
    <property type="entry name" value="PRK12528.1"/>
    <property type="match status" value="1"/>
</dbReference>
<dbReference type="InterPro" id="IPR036388">
    <property type="entry name" value="WH-like_DNA-bd_sf"/>
</dbReference>
<sequence>MEADNCDPRQQVHTLYRDHHAWLQLWLRRRLGNVSDAADLAHDTFARILDSRLPAVLHEPRAYLTTVARGILVNWYQRRALEQAYLEALAQLPEELAPSPERQLLILQTLHEIDAMLDALPAPVRRAFLLSQIEGLTYEAIAREIGVSLITVKRYMARAFKQCLACME</sequence>
<dbReference type="Pfam" id="PF08281">
    <property type="entry name" value="Sigma70_r4_2"/>
    <property type="match status" value="1"/>
</dbReference>
<dbReference type="SUPFAM" id="SSF88946">
    <property type="entry name" value="Sigma2 domain of RNA polymerase sigma factors"/>
    <property type="match status" value="1"/>
</dbReference>
<dbReference type="AlphaFoldDB" id="A0A446C8L9"/>
<proteinExistence type="inferred from homology"/>
<evidence type="ECO:0000313" key="8">
    <source>
        <dbReference type="Proteomes" id="UP000289465"/>
    </source>
</evidence>
<dbReference type="InterPro" id="IPR013325">
    <property type="entry name" value="RNA_pol_sigma_r2"/>
</dbReference>
<dbReference type="InterPro" id="IPR039425">
    <property type="entry name" value="RNA_pol_sigma-70-like"/>
</dbReference>
<organism evidence="7 8">
    <name type="scientific">Achromobacter veterisilvae</name>
    <dbReference type="NCBI Taxonomy" id="2069367"/>
    <lineage>
        <taxon>Bacteria</taxon>
        <taxon>Pseudomonadati</taxon>
        <taxon>Pseudomonadota</taxon>
        <taxon>Betaproteobacteria</taxon>
        <taxon>Burkholderiales</taxon>
        <taxon>Alcaligenaceae</taxon>
        <taxon>Achromobacter</taxon>
    </lineage>
</organism>
<dbReference type="Gene3D" id="1.10.10.10">
    <property type="entry name" value="Winged helix-like DNA-binding domain superfamily/Winged helix DNA-binding domain"/>
    <property type="match status" value="1"/>
</dbReference>